<evidence type="ECO:0000313" key="1">
    <source>
        <dbReference type="EMBL" id="GAA48520.1"/>
    </source>
</evidence>
<name>G7Y6D5_CLOSI</name>
<evidence type="ECO:0000313" key="2">
    <source>
        <dbReference type="Proteomes" id="UP000008909"/>
    </source>
</evidence>
<accession>G7Y6D5</accession>
<dbReference type="EMBL" id="DF142894">
    <property type="protein sequence ID" value="GAA48520.1"/>
    <property type="molecule type" value="Genomic_DNA"/>
</dbReference>
<dbReference type="AlphaFoldDB" id="G7Y6D5"/>
<reference key="2">
    <citation type="submission" date="2011-10" db="EMBL/GenBank/DDBJ databases">
        <title>The genome and transcriptome sequence of Clonorchis sinensis provide insights into the carcinogenic liver fluke.</title>
        <authorList>
            <person name="Wang X."/>
            <person name="Huang Y."/>
            <person name="Chen W."/>
            <person name="Liu H."/>
            <person name="Guo L."/>
            <person name="Chen Y."/>
            <person name="Luo F."/>
            <person name="Zhou W."/>
            <person name="Sun J."/>
            <person name="Mao Q."/>
            <person name="Liang P."/>
            <person name="Zhou C."/>
            <person name="Tian Y."/>
            <person name="Men J."/>
            <person name="Lv X."/>
            <person name="Huang L."/>
            <person name="Zhou J."/>
            <person name="Hu Y."/>
            <person name="Li R."/>
            <person name="Zhang F."/>
            <person name="Lei H."/>
            <person name="Li X."/>
            <person name="Hu X."/>
            <person name="Liang C."/>
            <person name="Xu J."/>
            <person name="Wu Z."/>
            <person name="Yu X."/>
        </authorList>
    </citation>
    <scope>NUCLEOTIDE SEQUENCE</scope>
    <source>
        <strain>Henan</strain>
    </source>
</reference>
<proteinExistence type="predicted"/>
<organism evidence="1 2">
    <name type="scientific">Clonorchis sinensis</name>
    <name type="common">Chinese liver fluke</name>
    <dbReference type="NCBI Taxonomy" id="79923"/>
    <lineage>
        <taxon>Eukaryota</taxon>
        <taxon>Metazoa</taxon>
        <taxon>Spiralia</taxon>
        <taxon>Lophotrochozoa</taxon>
        <taxon>Platyhelminthes</taxon>
        <taxon>Trematoda</taxon>
        <taxon>Digenea</taxon>
        <taxon>Opisthorchiida</taxon>
        <taxon>Opisthorchiata</taxon>
        <taxon>Opisthorchiidae</taxon>
        <taxon>Clonorchis</taxon>
    </lineage>
</organism>
<dbReference type="Proteomes" id="UP000008909">
    <property type="component" value="Unassembled WGS sequence"/>
</dbReference>
<keyword evidence="2" id="KW-1185">Reference proteome</keyword>
<protein>
    <submittedName>
        <fullName evidence="1">Uncharacterized protein</fullName>
    </submittedName>
</protein>
<sequence>MSLDTKVLQGGGSEATCKKDLSDELKKILTLSGFRPPMPQKRTLEGLQNPGVQIVAGESLVDLEYADDMAYTFEDQSEEVFETRSATAHIGNSPKRSIVGAIENSPFSFLDVCWIKTLVPRYFECDSPFRSVIKMFVRFSPKKAHTLRLWTRRRIVAVSDDRDVGRGLLPSLKLPMQSPKRLYSCSILMRIHPQCAYHENQSYERSTFRLLVEYNRSVTSGFTQWRHITTHLLITETTSRVHVLTGSPREDF</sequence>
<gene>
    <name evidence="1" type="ORF">CLF_101708</name>
</gene>
<reference evidence="1" key="1">
    <citation type="journal article" date="2011" name="Genome Biol.">
        <title>The draft genome of the carcinogenic human liver fluke Clonorchis sinensis.</title>
        <authorList>
            <person name="Wang X."/>
            <person name="Chen W."/>
            <person name="Huang Y."/>
            <person name="Sun J."/>
            <person name="Men J."/>
            <person name="Liu H."/>
            <person name="Luo F."/>
            <person name="Guo L."/>
            <person name="Lv X."/>
            <person name="Deng C."/>
            <person name="Zhou C."/>
            <person name="Fan Y."/>
            <person name="Li X."/>
            <person name="Huang L."/>
            <person name="Hu Y."/>
            <person name="Liang C."/>
            <person name="Hu X."/>
            <person name="Xu J."/>
            <person name="Yu X."/>
        </authorList>
    </citation>
    <scope>NUCLEOTIDE SEQUENCE [LARGE SCALE GENOMIC DNA]</scope>
    <source>
        <strain evidence="1">Henan</strain>
    </source>
</reference>